<dbReference type="RefSeq" id="WP_081924187.1">
    <property type="nucleotide sequence ID" value="NZ_BAAAUZ010000007.1"/>
</dbReference>
<keyword evidence="3" id="KW-1185">Reference proteome</keyword>
<feature type="region of interest" description="Disordered" evidence="1">
    <location>
        <begin position="1"/>
        <end position="77"/>
    </location>
</feature>
<organism evidence="2 3">
    <name type="scientific">Pseudonocardia halophobica</name>
    <dbReference type="NCBI Taxonomy" id="29401"/>
    <lineage>
        <taxon>Bacteria</taxon>
        <taxon>Bacillati</taxon>
        <taxon>Actinomycetota</taxon>
        <taxon>Actinomycetes</taxon>
        <taxon>Pseudonocardiales</taxon>
        <taxon>Pseudonocardiaceae</taxon>
        <taxon>Pseudonocardia</taxon>
    </lineage>
</organism>
<evidence type="ECO:0008006" key="4">
    <source>
        <dbReference type="Google" id="ProtNLM"/>
    </source>
</evidence>
<evidence type="ECO:0000313" key="2">
    <source>
        <dbReference type="EMBL" id="GLL14351.1"/>
    </source>
</evidence>
<dbReference type="EMBL" id="BSFQ01000031">
    <property type="protein sequence ID" value="GLL14351.1"/>
    <property type="molecule type" value="Genomic_DNA"/>
</dbReference>
<feature type="compositionally biased region" description="Gly residues" evidence="1">
    <location>
        <begin position="46"/>
        <end position="65"/>
    </location>
</feature>
<protein>
    <recommendedName>
        <fullName evidence="4">Gas vesicle protein GvpO</fullName>
    </recommendedName>
</protein>
<dbReference type="AlphaFoldDB" id="A0A9W6NZ33"/>
<evidence type="ECO:0000313" key="3">
    <source>
        <dbReference type="Proteomes" id="UP001143463"/>
    </source>
</evidence>
<comment type="caution">
    <text evidence="2">The sequence shown here is derived from an EMBL/GenBank/DDBJ whole genome shotgun (WGS) entry which is preliminary data.</text>
</comment>
<proteinExistence type="predicted"/>
<dbReference type="InterPro" id="IPR008634">
    <property type="entry name" value="Gas-vesicle_GvpO"/>
</dbReference>
<dbReference type="Proteomes" id="UP001143463">
    <property type="component" value="Unassembled WGS sequence"/>
</dbReference>
<reference evidence="2" key="1">
    <citation type="journal article" date="2014" name="Int. J. Syst. Evol. Microbiol.">
        <title>Complete genome sequence of Corynebacterium casei LMG S-19264T (=DSM 44701T), isolated from a smear-ripened cheese.</title>
        <authorList>
            <consortium name="US DOE Joint Genome Institute (JGI-PGF)"/>
            <person name="Walter F."/>
            <person name="Albersmeier A."/>
            <person name="Kalinowski J."/>
            <person name="Ruckert C."/>
        </authorList>
    </citation>
    <scope>NUCLEOTIDE SEQUENCE</scope>
    <source>
        <strain evidence="2">VKM Ac-1069</strain>
    </source>
</reference>
<reference evidence="2" key="2">
    <citation type="submission" date="2023-01" db="EMBL/GenBank/DDBJ databases">
        <authorList>
            <person name="Sun Q."/>
            <person name="Evtushenko L."/>
        </authorList>
    </citation>
    <scope>NUCLEOTIDE SEQUENCE</scope>
    <source>
        <strain evidence="2">VKM Ac-1069</strain>
    </source>
</reference>
<accession>A0A9W6NZ33</accession>
<dbReference type="GO" id="GO:0031412">
    <property type="term" value="P:gas vesicle organization"/>
    <property type="evidence" value="ECO:0007669"/>
    <property type="project" value="InterPro"/>
</dbReference>
<name>A0A9W6NZ33_9PSEU</name>
<gene>
    <name evidence="2" type="ORF">GCM10017577_54980</name>
</gene>
<feature type="compositionally biased region" description="Basic and acidic residues" evidence="1">
    <location>
        <begin position="1"/>
        <end position="26"/>
    </location>
</feature>
<feature type="compositionally biased region" description="Basic residues" evidence="1">
    <location>
        <begin position="31"/>
        <end position="41"/>
    </location>
</feature>
<sequence length="155" mass="16586">MTDDQEHTGRDRPARRADPRHGERDGAPATRTKRTATRRTASKGASDGGADGGSEGGSGGSGEAGRNGHALPAEAARRAAEQIVALTGRELESVVSIERRDEGWSIGVEVVETRRIPDSADILAVFQVDVDSRGDLHGYRRTGRYSRGQMHRGGR</sequence>
<evidence type="ECO:0000256" key="1">
    <source>
        <dbReference type="SAM" id="MobiDB-lite"/>
    </source>
</evidence>
<dbReference type="Pfam" id="PF05800">
    <property type="entry name" value="GvpO"/>
    <property type="match status" value="1"/>
</dbReference>